<feature type="domain" description="Aminotransferase class V" evidence="9">
    <location>
        <begin position="29"/>
        <end position="326"/>
    </location>
</feature>
<dbReference type="PANTHER" id="PTHR42778:SF1">
    <property type="entry name" value="2-AMINOETHYLPHOSPHONATE--PYRUVATE TRANSAMINASE"/>
    <property type="match status" value="1"/>
</dbReference>
<evidence type="ECO:0000256" key="8">
    <source>
        <dbReference type="RuleBase" id="RU004504"/>
    </source>
</evidence>
<evidence type="ECO:0000259" key="9">
    <source>
        <dbReference type="Pfam" id="PF00266"/>
    </source>
</evidence>
<dbReference type="PANTHER" id="PTHR42778">
    <property type="entry name" value="2-AMINOETHYLPHOSPHONATE--PYRUVATE TRANSAMINASE"/>
    <property type="match status" value="1"/>
</dbReference>
<dbReference type="Gene3D" id="3.90.1150.10">
    <property type="entry name" value="Aspartate Aminotransferase, domain 1"/>
    <property type="match status" value="1"/>
</dbReference>
<evidence type="ECO:0000256" key="2">
    <source>
        <dbReference type="ARBA" id="ARBA00022576"/>
    </source>
</evidence>
<dbReference type="KEGG" id="hbl:XJ32_01730"/>
<dbReference type="InterPro" id="IPR015424">
    <property type="entry name" value="PyrdxlP-dep_Trfase"/>
</dbReference>
<organism evidence="10 11">
    <name type="scientific">Helicobacter bilis</name>
    <dbReference type="NCBI Taxonomy" id="37372"/>
    <lineage>
        <taxon>Bacteria</taxon>
        <taxon>Pseudomonadati</taxon>
        <taxon>Campylobacterota</taxon>
        <taxon>Epsilonproteobacteria</taxon>
        <taxon>Campylobacterales</taxon>
        <taxon>Helicobacteraceae</taxon>
        <taxon>Helicobacter</taxon>
    </lineage>
</organism>
<dbReference type="InterPro" id="IPR020578">
    <property type="entry name" value="Aminotrans_V_PyrdxlP_BS"/>
</dbReference>
<gene>
    <name evidence="10" type="ORF">XJ32_01730</name>
</gene>
<comment type="similarity">
    <text evidence="7">Belongs to the class-V pyridoxal-phosphate-dependent aminotransferase family.</text>
</comment>
<dbReference type="InterPro" id="IPR024169">
    <property type="entry name" value="SP_NH2Trfase/AEP_transaminase"/>
</dbReference>
<dbReference type="Gene3D" id="3.40.640.10">
    <property type="entry name" value="Type I PLP-dependent aspartate aminotransferase-like (Major domain)"/>
    <property type="match status" value="1"/>
</dbReference>
<feature type="binding site" evidence="5">
    <location>
        <position position="335"/>
    </location>
    <ligand>
        <name>substrate</name>
    </ligand>
</feature>
<dbReference type="InterPro" id="IPR000192">
    <property type="entry name" value="Aminotrans_V_dom"/>
</dbReference>
<dbReference type="PROSITE" id="PS00595">
    <property type="entry name" value="AA_TRANSFER_CLASS_5"/>
    <property type="match status" value="1"/>
</dbReference>
<dbReference type="AlphaFoldDB" id="A0A1Q2LF66"/>
<proteinExistence type="inferred from homology"/>
<keyword evidence="4 6" id="KW-0663">Pyridoxal phosphate</keyword>
<evidence type="ECO:0000256" key="1">
    <source>
        <dbReference type="ARBA" id="ARBA00001933"/>
    </source>
</evidence>
<evidence type="ECO:0000313" key="11">
    <source>
        <dbReference type="Proteomes" id="UP000188298"/>
    </source>
</evidence>
<evidence type="ECO:0000256" key="7">
    <source>
        <dbReference type="RuleBase" id="RU004075"/>
    </source>
</evidence>
<keyword evidence="3 10" id="KW-0808">Transferase</keyword>
<reference evidence="10 11" key="1">
    <citation type="submission" date="2017-02" db="EMBL/GenBank/DDBJ databases">
        <title>Whole genome sequencing of Helicobacter bilis strain AAQJH.</title>
        <authorList>
            <person name="Conlan S."/>
            <person name="Thomas P.J."/>
            <person name="Mullikin J."/>
            <person name="Palmore T.N."/>
            <person name="Frank K.M."/>
            <person name="Segre J.A."/>
        </authorList>
    </citation>
    <scope>NUCLEOTIDE SEQUENCE [LARGE SCALE GENOMIC DNA]</scope>
    <source>
        <strain evidence="10 11">AAQJH</strain>
    </source>
</reference>
<comment type="cofactor">
    <cofactor evidence="1 6 8">
        <name>pyridoxal 5'-phosphate</name>
        <dbReference type="ChEBI" id="CHEBI:597326"/>
    </cofactor>
</comment>
<feature type="modified residue" description="N6-(pyridoxal phosphate)lysine" evidence="6">
    <location>
        <position position="195"/>
    </location>
</feature>
<evidence type="ECO:0000256" key="6">
    <source>
        <dbReference type="PIRSR" id="PIRSR000524-50"/>
    </source>
</evidence>
<protein>
    <submittedName>
        <fullName evidence="10">Aminotransferase</fullName>
    </submittedName>
</protein>
<dbReference type="PIRSF" id="PIRSF000524">
    <property type="entry name" value="SPT"/>
    <property type="match status" value="1"/>
</dbReference>
<dbReference type="InterPro" id="IPR015422">
    <property type="entry name" value="PyrdxlP-dep_Trfase_small"/>
</dbReference>
<dbReference type="InterPro" id="IPR015421">
    <property type="entry name" value="PyrdxlP-dep_Trfase_major"/>
</dbReference>
<dbReference type="Pfam" id="PF00266">
    <property type="entry name" value="Aminotran_5"/>
    <property type="match status" value="1"/>
</dbReference>
<sequence>METNISKLITQSLLFTPGPTPTPEFIRQAMAQPTLHHRTSEFESIFKETRTHLAKMLGMPEILMLASSGTGAMEACIATFSSRKILSVNSGKFGERFGGIGRALGREVVEIINEWDTPVSVDSIQEALAQHKDIECICLQICESAGGLSHPYKEVAKLVKQHNKDIFVIADGITAMGVEYIVTTHIDALIGGSQKAFMLPPGLAFIGLSKMAIDFIESNPKGYYFNLSKELKNQRKNTTAYTATTSIIIGIKAYFDMLASKNLTITDIYEYSAKIANATRKALQALDLHIYPKTPANSMSVVDSTHAKDIIKILKSHFNINVAGGQDRLKDKIFRVNHMGYIPLHEIAFVINAIELSLAMLKIREFNGEANRVFFEVLV</sequence>
<name>A0A1Q2LF66_9HELI</name>
<accession>A0A1Q2LF66</accession>
<keyword evidence="2 10" id="KW-0032">Aminotransferase</keyword>
<dbReference type="GO" id="GO:0008483">
    <property type="term" value="F:transaminase activity"/>
    <property type="evidence" value="ECO:0007669"/>
    <property type="project" value="UniProtKB-KW"/>
</dbReference>
<dbReference type="SUPFAM" id="SSF53383">
    <property type="entry name" value="PLP-dependent transferases"/>
    <property type="match status" value="1"/>
</dbReference>
<dbReference type="EMBL" id="CP019645">
    <property type="protein sequence ID" value="AQQ59035.1"/>
    <property type="molecule type" value="Genomic_DNA"/>
</dbReference>
<evidence type="ECO:0000256" key="4">
    <source>
        <dbReference type="ARBA" id="ARBA00022898"/>
    </source>
</evidence>
<dbReference type="RefSeq" id="WP_077388152.1">
    <property type="nucleotide sequence ID" value="NZ_CP019645.1"/>
</dbReference>
<evidence type="ECO:0000313" key="10">
    <source>
        <dbReference type="EMBL" id="AQQ59035.1"/>
    </source>
</evidence>
<dbReference type="Proteomes" id="UP000188298">
    <property type="component" value="Chromosome"/>
</dbReference>
<evidence type="ECO:0000256" key="5">
    <source>
        <dbReference type="PIRSR" id="PIRSR000524-1"/>
    </source>
</evidence>
<evidence type="ECO:0000256" key="3">
    <source>
        <dbReference type="ARBA" id="ARBA00022679"/>
    </source>
</evidence>